<dbReference type="PANTHER" id="PTHR12147">
    <property type="entry name" value="METALLOPEPTIDASE M28 FAMILY MEMBER"/>
    <property type="match status" value="1"/>
</dbReference>
<dbReference type="SUPFAM" id="SSF53187">
    <property type="entry name" value="Zn-dependent exopeptidases"/>
    <property type="match status" value="1"/>
</dbReference>
<dbReference type="RefSeq" id="WP_013017335.1">
    <property type="nucleotide sequence ID" value="NC_013947.1"/>
</dbReference>
<sequence>MRASRFPLVAVLAVGFVAACSTAEPRPEGPPDIDVKRVAEHLERFDDIAEYNDGNRAAGTSGYAESAEYLATELEEAGFDVERQACEDCTDPEDVNVIAEWGSKAKGDTVMFGAHLDSVAEGPGINDNGSGSAVLLEVALRLADTDPDMSAPVRFAWWAEEEAGMIGSAYYVDNTYTTDLAVYYNLDMVASTNTGYFVTHMDTKYGKAYADYLDSVGVKAEAAEANCDCSDDQPFADDDVSTVYVNTGDEVEMTSAQAKRWDGEAGEVFDPCYHAACDEYPDNIDTDALNHNADATAHVLWAFAATAKP</sequence>
<evidence type="ECO:0000313" key="3">
    <source>
        <dbReference type="EMBL" id="ADD41764.1"/>
    </source>
</evidence>
<dbReference type="GO" id="GO:0008235">
    <property type="term" value="F:metalloexopeptidase activity"/>
    <property type="evidence" value="ECO:0007669"/>
    <property type="project" value="InterPro"/>
</dbReference>
<feature type="signal peptide" evidence="1">
    <location>
        <begin position="1"/>
        <end position="23"/>
    </location>
</feature>
<dbReference type="KEGG" id="sna:Snas_2070"/>
<gene>
    <name evidence="3" type="ordered locus">Snas_2070</name>
</gene>
<proteinExistence type="predicted"/>
<protein>
    <submittedName>
        <fullName evidence="3">Peptidase M28</fullName>
    </submittedName>
</protein>
<dbReference type="PROSITE" id="PS51257">
    <property type="entry name" value="PROKAR_LIPOPROTEIN"/>
    <property type="match status" value="1"/>
</dbReference>
<keyword evidence="1" id="KW-0732">Signal</keyword>
<dbReference type="eggNOG" id="COG2234">
    <property type="taxonomic scope" value="Bacteria"/>
</dbReference>
<dbReference type="Proteomes" id="UP000000844">
    <property type="component" value="Chromosome"/>
</dbReference>
<reference evidence="3 4" key="1">
    <citation type="journal article" date="2009" name="Stand. Genomic Sci.">
        <title>Complete genome sequence of Stackebrandtia nassauensis type strain (LLR-40K-21).</title>
        <authorList>
            <person name="Munk C."/>
            <person name="Lapidus A."/>
            <person name="Copeland A."/>
            <person name="Jando M."/>
            <person name="Mayilraj S."/>
            <person name="Glavina Del Rio T."/>
            <person name="Nolan M."/>
            <person name="Chen F."/>
            <person name="Lucas S."/>
            <person name="Tice H."/>
            <person name="Cheng J.F."/>
            <person name="Han C."/>
            <person name="Detter J.C."/>
            <person name="Bruce D."/>
            <person name="Goodwin L."/>
            <person name="Chain P."/>
            <person name="Pitluck S."/>
            <person name="Goker M."/>
            <person name="Ovchinikova G."/>
            <person name="Pati A."/>
            <person name="Ivanova N."/>
            <person name="Mavromatis K."/>
            <person name="Chen A."/>
            <person name="Palaniappan K."/>
            <person name="Land M."/>
            <person name="Hauser L."/>
            <person name="Chang Y.J."/>
            <person name="Jeffries C.D."/>
            <person name="Bristow J."/>
            <person name="Eisen J.A."/>
            <person name="Markowitz V."/>
            <person name="Hugenholtz P."/>
            <person name="Kyrpides N.C."/>
            <person name="Klenk H.P."/>
        </authorList>
    </citation>
    <scope>NUCLEOTIDE SEQUENCE [LARGE SCALE GENOMIC DNA]</scope>
    <source>
        <strain evidence="4">DSM 44728 / CIP 108903 / NRRL B-16338 / NBRC 102104 / LLR-40K-21</strain>
    </source>
</reference>
<dbReference type="InterPro" id="IPR045175">
    <property type="entry name" value="M28_fam"/>
</dbReference>
<name>D3Q0M8_STANL</name>
<dbReference type="InterPro" id="IPR007484">
    <property type="entry name" value="Peptidase_M28"/>
</dbReference>
<dbReference type="OrthoDB" id="345880at2"/>
<dbReference type="EMBL" id="CP001778">
    <property type="protein sequence ID" value="ADD41764.1"/>
    <property type="molecule type" value="Genomic_DNA"/>
</dbReference>
<evidence type="ECO:0000313" key="4">
    <source>
        <dbReference type="Proteomes" id="UP000000844"/>
    </source>
</evidence>
<dbReference type="Pfam" id="PF04389">
    <property type="entry name" value="Peptidase_M28"/>
    <property type="match status" value="1"/>
</dbReference>
<keyword evidence="4" id="KW-1185">Reference proteome</keyword>
<accession>D3Q0M8</accession>
<organism evidence="3 4">
    <name type="scientific">Stackebrandtia nassauensis (strain DSM 44728 / CIP 108903 / NRRL B-16338 / NBRC 102104 / LLR-40K-21)</name>
    <dbReference type="NCBI Taxonomy" id="446470"/>
    <lineage>
        <taxon>Bacteria</taxon>
        <taxon>Bacillati</taxon>
        <taxon>Actinomycetota</taxon>
        <taxon>Actinomycetes</taxon>
        <taxon>Glycomycetales</taxon>
        <taxon>Glycomycetaceae</taxon>
        <taxon>Stackebrandtia</taxon>
    </lineage>
</organism>
<dbReference type="GO" id="GO:0006508">
    <property type="term" value="P:proteolysis"/>
    <property type="evidence" value="ECO:0007669"/>
    <property type="project" value="InterPro"/>
</dbReference>
<evidence type="ECO:0000259" key="2">
    <source>
        <dbReference type="Pfam" id="PF04389"/>
    </source>
</evidence>
<dbReference type="AlphaFoldDB" id="D3Q0M8"/>
<evidence type="ECO:0000256" key="1">
    <source>
        <dbReference type="SAM" id="SignalP"/>
    </source>
</evidence>
<dbReference type="Gene3D" id="3.40.630.10">
    <property type="entry name" value="Zn peptidases"/>
    <property type="match status" value="1"/>
</dbReference>
<feature type="chain" id="PRO_5038747314" evidence="1">
    <location>
        <begin position="24"/>
        <end position="309"/>
    </location>
</feature>
<feature type="domain" description="Peptidase M28" evidence="2">
    <location>
        <begin position="96"/>
        <end position="299"/>
    </location>
</feature>
<dbReference type="PANTHER" id="PTHR12147:SF26">
    <property type="entry name" value="PEPTIDASE M28 DOMAIN-CONTAINING PROTEIN"/>
    <property type="match status" value="1"/>
</dbReference>
<dbReference type="HOGENOM" id="CLU_024336_2_0_11"/>
<dbReference type="STRING" id="446470.Snas_2070"/>